<proteinExistence type="predicted"/>
<dbReference type="AlphaFoldDB" id="A6JEH3"/>
<evidence type="ECO:0000313" key="3">
    <source>
        <dbReference type="Proteomes" id="UP000234681"/>
    </source>
</evidence>
<dbReference type="EMBL" id="CH473982">
    <property type="protein sequence ID" value="EDL81717.1"/>
    <property type="molecule type" value="Genomic_DNA"/>
</dbReference>
<sequence length="41" mass="4572">MDMVPSRLSSSEDLMAMGETQMGRSLSGRGECWVRPNWGLL</sequence>
<name>A6JEH3_RAT</name>
<evidence type="ECO:0000256" key="1">
    <source>
        <dbReference type="SAM" id="MobiDB-lite"/>
    </source>
</evidence>
<accession>A6JEH3</accession>
<organism evidence="2 3">
    <name type="scientific">Rattus norvegicus</name>
    <name type="common">Rat</name>
    <dbReference type="NCBI Taxonomy" id="10116"/>
    <lineage>
        <taxon>Eukaryota</taxon>
        <taxon>Metazoa</taxon>
        <taxon>Chordata</taxon>
        <taxon>Craniata</taxon>
        <taxon>Vertebrata</taxon>
        <taxon>Euteleostomi</taxon>
        <taxon>Mammalia</taxon>
        <taxon>Eutheria</taxon>
        <taxon>Euarchontoglires</taxon>
        <taxon>Glires</taxon>
        <taxon>Rodentia</taxon>
        <taxon>Myomorpha</taxon>
        <taxon>Muroidea</taxon>
        <taxon>Muridae</taxon>
        <taxon>Murinae</taxon>
        <taxon>Rattus</taxon>
    </lineage>
</organism>
<reference evidence="3" key="1">
    <citation type="submission" date="2005-09" db="EMBL/GenBank/DDBJ databases">
        <authorList>
            <person name="Mural R.J."/>
            <person name="Li P.W."/>
            <person name="Adams M.D."/>
            <person name="Amanatides P.G."/>
            <person name="Baden-Tillson H."/>
            <person name="Barnstead M."/>
            <person name="Chin S.H."/>
            <person name="Dew I."/>
            <person name="Evans C.A."/>
            <person name="Ferriera S."/>
            <person name="Flanigan M."/>
            <person name="Fosler C."/>
            <person name="Glodek A."/>
            <person name="Gu Z."/>
            <person name="Holt R.A."/>
            <person name="Jennings D."/>
            <person name="Kraft C.L."/>
            <person name="Lu F."/>
            <person name="Nguyen T."/>
            <person name="Nusskern D.R."/>
            <person name="Pfannkoch C.M."/>
            <person name="Sitter C."/>
            <person name="Sutton G.G."/>
            <person name="Venter J.C."/>
            <person name="Wang Z."/>
            <person name="Woodage T."/>
            <person name="Zheng X.H."/>
            <person name="Zhong F."/>
        </authorList>
    </citation>
    <scope>NUCLEOTIDE SEQUENCE [LARGE SCALE GENOMIC DNA]</scope>
    <source>
        <strain>BN</strain>
        <strain evidence="3">Sprague-Dawley</strain>
    </source>
</reference>
<dbReference type="Proteomes" id="UP000234681">
    <property type="component" value="Chromosome 6"/>
</dbReference>
<gene>
    <name evidence="2" type="ORF">rCG_20650</name>
</gene>
<evidence type="ECO:0000313" key="2">
    <source>
        <dbReference type="EMBL" id="EDL81717.1"/>
    </source>
</evidence>
<feature type="region of interest" description="Disordered" evidence="1">
    <location>
        <begin position="1"/>
        <end position="30"/>
    </location>
</feature>
<protein>
    <submittedName>
        <fullName evidence="2">RCG20650</fullName>
    </submittedName>
</protein>